<keyword evidence="8" id="KW-0175">Coiled coil</keyword>
<dbReference type="PANTHER" id="PTHR33162">
    <property type="entry name" value="SEC-INDEPENDENT PROTEIN TRANSLOCASE PROTEIN TATA, CHLOROPLASTIC"/>
    <property type="match status" value="1"/>
</dbReference>
<accession>A0A9D0ZBM9</accession>
<keyword evidence="4" id="KW-0653">Protein transport</keyword>
<comment type="subcellular location">
    <subcellularLocation>
        <location evidence="1">Membrane</location>
        <topology evidence="1">Single-pass membrane protein</topology>
    </subcellularLocation>
</comment>
<keyword evidence="6" id="KW-0811">Translocation</keyword>
<evidence type="ECO:0000313" key="9">
    <source>
        <dbReference type="EMBL" id="HIQ72734.1"/>
    </source>
</evidence>
<dbReference type="AlphaFoldDB" id="A0A9D0ZBM9"/>
<evidence type="ECO:0000313" key="10">
    <source>
        <dbReference type="Proteomes" id="UP000886887"/>
    </source>
</evidence>
<dbReference type="PRINTS" id="PR01506">
    <property type="entry name" value="TATBPROTEIN"/>
</dbReference>
<dbReference type="GO" id="GO:0016020">
    <property type="term" value="C:membrane"/>
    <property type="evidence" value="ECO:0007669"/>
    <property type="project" value="UniProtKB-SubCell"/>
</dbReference>
<keyword evidence="5" id="KW-1133">Transmembrane helix</keyword>
<keyword evidence="7" id="KW-0472">Membrane</keyword>
<name>A0A9D0ZBM9_9FIRM</name>
<gene>
    <name evidence="9" type="ORF">IAB73_11065</name>
</gene>
<keyword evidence="2" id="KW-0813">Transport</keyword>
<sequence length="116" mass="13321">MFNVGAAELILILLVAFVVVGPKDLPKVARALGRFVRYIRSFIEEVKRETGWGDLAEGFKEAEMDVQDTLRQADVSKELRDIRHEVNKDVNAIKKDLRKDAKEIKQDIQEDINQKK</sequence>
<dbReference type="Proteomes" id="UP000886887">
    <property type="component" value="Unassembled WGS sequence"/>
</dbReference>
<evidence type="ECO:0000256" key="8">
    <source>
        <dbReference type="SAM" id="Coils"/>
    </source>
</evidence>
<evidence type="ECO:0000256" key="5">
    <source>
        <dbReference type="ARBA" id="ARBA00022989"/>
    </source>
</evidence>
<proteinExistence type="predicted"/>
<evidence type="ECO:0000256" key="3">
    <source>
        <dbReference type="ARBA" id="ARBA00022692"/>
    </source>
</evidence>
<dbReference type="PANTHER" id="PTHR33162:SF1">
    <property type="entry name" value="SEC-INDEPENDENT PROTEIN TRANSLOCASE PROTEIN TATA, CHLOROPLASTIC"/>
    <property type="match status" value="1"/>
</dbReference>
<evidence type="ECO:0000256" key="6">
    <source>
        <dbReference type="ARBA" id="ARBA00023010"/>
    </source>
</evidence>
<organism evidence="9 10">
    <name type="scientific">Candidatus Onthenecus intestinigallinarum</name>
    <dbReference type="NCBI Taxonomy" id="2840875"/>
    <lineage>
        <taxon>Bacteria</taxon>
        <taxon>Bacillati</taxon>
        <taxon>Bacillota</taxon>
        <taxon>Clostridia</taxon>
        <taxon>Eubacteriales</taxon>
        <taxon>Candidatus Onthenecus</taxon>
    </lineage>
</organism>
<feature type="coiled-coil region" evidence="8">
    <location>
        <begin position="87"/>
        <end position="114"/>
    </location>
</feature>
<reference evidence="9" key="2">
    <citation type="journal article" date="2021" name="PeerJ">
        <title>Extensive microbial diversity within the chicken gut microbiome revealed by metagenomics and culture.</title>
        <authorList>
            <person name="Gilroy R."/>
            <person name="Ravi A."/>
            <person name="Getino M."/>
            <person name="Pursley I."/>
            <person name="Horton D.L."/>
            <person name="Alikhan N.F."/>
            <person name="Baker D."/>
            <person name="Gharbi K."/>
            <person name="Hall N."/>
            <person name="Watson M."/>
            <person name="Adriaenssens E.M."/>
            <person name="Foster-Nyarko E."/>
            <person name="Jarju S."/>
            <person name="Secka A."/>
            <person name="Antonio M."/>
            <person name="Oren A."/>
            <person name="Chaudhuri R.R."/>
            <person name="La Ragione R."/>
            <person name="Hildebrand F."/>
            <person name="Pallen M.J."/>
        </authorList>
    </citation>
    <scope>NUCLEOTIDE SEQUENCE</scope>
    <source>
        <strain evidence="9">ChiSxjej2B14-6234</strain>
    </source>
</reference>
<evidence type="ECO:0000256" key="7">
    <source>
        <dbReference type="ARBA" id="ARBA00023136"/>
    </source>
</evidence>
<dbReference type="InterPro" id="IPR003369">
    <property type="entry name" value="TatA/B/E"/>
</dbReference>
<evidence type="ECO:0000256" key="2">
    <source>
        <dbReference type="ARBA" id="ARBA00022448"/>
    </source>
</evidence>
<comment type="caution">
    <text evidence="9">The sequence shown here is derived from an EMBL/GenBank/DDBJ whole genome shotgun (WGS) entry which is preliminary data.</text>
</comment>
<dbReference type="Pfam" id="PF02416">
    <property type="entry name" value="TatA_B_E"/>
    <property type="match status" value="1"/>
</dbReference>
<keyword evidence="3" id="KW-0812">Transmembrane</keyword>
<dbReference type="GO" id="GO:0015031">
    <property type="term" value="P:protein transport"/>
    <property type="evidence" value="ECO:0007669"/>
    <property type="project" value="UniProtKB-KW"/>
</dbReference>
<dbReference type="Gene3D" id="1.20.5.3310">
    <property type="match status" value="1"/>
</dbReference>
<evidence type="ECO:0000256" key="1">
    <source>
        <dbReference type="ARBA" id="ARBA00004167"/>
    </source>
</evidence>
<protein>
    <submittedName>
        <fullName evidence="9">Twin-arginine translocase TatA/TatE family subunit</fullName>
    </submittedName>
</protein>
<reference evidence="9" key="1">
    <citation type="submission" date="2020-10" db="EMBL/GenBank/DDBJ databases">
        <authorList>
            <person name="Gilroy R."/>
        </authorList>
    </citation>
    <scope>NUCLEOTIDE SEQUENCE</scope>
    <source>
        <strain evidence="9">ChiSxjej2B14-6234</strain>
    </source>
</reference>
<dbReference type="EMBL" id="DVFJ01000038">
    <property type="protein sequence ID" value="HIQ72734.1"/>
    <property type="molecule type" value="Genomic_DNA"/>
</dbReference>
<evidence type="ECO:0000256" key="4">
    <source>
        <dbReference type="ARBA" id="ARBA00022927"/>
    </source>
</evidence>